<evidence type="ECO:0000259" key="4">
    <source>
        <dbReference type="PROSITE" id="PS51915"/>
    </source>
</evidence>
<dbReference type="SMART" id="SM00868">
    <property type="entry name" value="zf-AD"/>
    <property type="match status" value="1"/>
</dbReference>
<protein>
    <recommendedName>
        <fullName evidence="7">C2H2-type domain-containing protein</fullName>
    </recommendedName>
</protein>
<dbReference type="Proteomes" id="UP000249218">
    <property type="component" value="Unassembled WGS sequence"/>
</dbReference>
<dbReference type="InterPro" id="IPR013087">
    <property type="entry name" value="Znf_C2H2_type"/>
</dbReference>
<dbReference type="GO" id="GO:0000981">
    <property type="term" value="F:DNA-binding transcription factor activity, RNA polymerase II-specific"/>
    <property type="evidence" value="ECO:0007669"/>
    <property type="project" value="TreeGrafter"/>
</dbReference>
<evidence type="ECO:0000256" key="1">
    <source>
        <dbReference type="PROSITE-ProRule" id="PRU00042"/>
    </source>
</evidence>
<dbReference type="AlphaFoldDB" id="A0A2W1BHU2"/>
<feature type="domain" description="C2H2-type" evidence="3">
    <location>
        <begin position="128"/>
        <end position="157"/>
    </location>
</feature>
<dbReference type="PROSITE" id="PS50157">
    <property type="entry name" value="ZINC_FINGER_C2H2_2"/>
    <property type="match status" value="2"/>
</dbReference>
<feature type="domain" description="ZAD" evidence="4">
    <location>
        <begin position="17"/>
        <end position="87"/>
    </location>
</feature>
<reference evidence="5 6" key="1">
    <citation type="journal article" date="2017" name="BMC Biol.">
        <title>Genomic innovations, transcriptional plasticity and gene loss underlying the evolution and divergence of two highly polyphagous and invasive Helicoverpa pest species.</title>
        <authorList>
            <person name="Pearce S.L."/>
            <person name="Clarke D.F."/>
            <person name="East P.D."/>
            <person name="Elfekih S."/>
            <person name="Gordon K.H."/>
            <person name="Jermiin L.S."/>
            <person name="McGaughran A."/>
            <person name="Oakeshott J.G."/>
            <person name="Papanikolaou A."/>
            <person name="Perera O.P."/>
            <person name="Rane R.V."/>
            <person name="Richards S."/>
            <person name="Tay W.T."/>
            <person name="Walsh T.K."/>
            <person name="Anderson A."/>
            <person name="Anderson C.J."/>
            <person name="Asgari S."/>
            <person name="Board P.G."/>
            <person name="Bretschneider A."/>
            <person name="Campbell P.M."/>
            <person name="Chertemps T."/>
            <person name="Christeller J.T."/>
            <person name="Coppin C.W."/>
            <person name="Downes S.J."/>
            <person name="Duan G."/>
            <person name="Farnsworth C.A."/>
            <person name="Good R.T."/>
            <person name="Han L.B."/>
            <person name="Han Y.C."/>
            <person name="Hatje K."/>
            <person name="Horne I."/>
            <person name="Huang Y.P."/>
            <person name="Hughes D.S."/>
            <person name="Jacquin-Joly E."/>
            <person name="James W."/>
            <person name="Jhangiani S."/>
            <person name="Kollmar M."/>
            <person name="Kuwar S.S."/>
            <person name="Li S."/>
            <person name="Liu N.Y."/>
            <person name="Maibeche M.T."/>
            <person name="Miller J.R."/>
            <person name="Montagne N."/>
            <person name="Perry T."/>
            <person name="Qu J."/>
            <person name="Song S.V."/>
            <person name="Sutton G.G."/>
            <person name="Vogel H."/>
            <person name="Walenz B.P."/>
            <person name="Xu W."/>
            <person name="Zhang H.J."/>
            <person name="Zou Z."/>
            <person name="Batterham P."/>
            <person name="Edwards O.R."/>
            <person name="Feyereisen R."/>
            <person name="Gibbs R.A."/>
            <person name="Heckel D.G."/>
            <person name="McGrath A."/>
            <person name="Robin C."/>
            <person name="Scherer S.E."/>
            <person name="Worley K.C."/>
            <person name="Wu Y.D."/>
        </authorList>
    </citation>
    <scope>NUCLEOTIDE SEQUENCE [LARGE SCALE GENOMIC DNA]</scope>
    <source>
        <strain evidence="5">Harm_GR_Male_#8</strain>
        <tissue evidence="5">Whole organism</tissue>
    </source>
</reference>
<gene>
    <name evidence="5" type="primary">HaOG211308</name>
    <name evidence="5" type="ORF">B5X24_HaOG211308</name>
</gene>
<dbReference type="PANTHER" id="PTHR46664">
    <property type="entry name" value="ATM INTERACTOR"/>
    <property type="match status" value="1"/>
</dbReference>
<dbReference type="OrthoDB" id="6354171at2759"/>
<evidence type="ECO:0000256" key="2">
    <source>
        <dbReference type="PROSITE-ProRule" id="PRU01263"/>
    </source>
</evidence>
<accession>A0A2W1BHU2</accession>
<evidence type="ECO:0008006" key="7">
    <source>
        <dbReference type="Google" id="ProtNLM"/>
    </source>
</evidence>
<dbReference type="InterPro" id="IPR012934">
    <property type="entry name" value="Znf_AD"/>
</dbReference>
<dbReference type="GO" id="GO:0008270">
    <property type="term" value="F:zinc ion binding"/>
    <property type="evidence" value="ECO:0007669"/>
    <property type="project" value="UniProtKB-UniRule"/>
</dbReference>
<dbReference type="SMART" id="SM00355">
    <property type="entry name" value="ZnF_C2H2"/>
    <property type="match status" value="4"/>
</dbReference>
<dbReference type="Pfam" id="PF07776">
    <property type="entry name" value="zf-AD"/>
    <property type="match status" value="1"/>
</dbReference>
<feature type="domain" description="C2H2-type" evidence="3">
    <location>
        <begin position="202"/>
        <end position="223"/>
    </location>
</feature>
<feature type="binding site" evidence="2">
    <location>
        <position position="63"/>
    </location>
    <ligand>
        <name>Zn(2+)</name>
        <dbReference type="ChEBI" id="CHEBI:29105"/>
    </ligand>
</feature>
<name>A0A2W1BHU2_HELAM</name>
<feature type="binding site" evidence="2">
    <location>
        <position position="60"/>
    </location>
    <ligand>
        <name>Zn(2+)</name>
        <dbReference type="ChEBI" id="CHEBI:29105"/>
    </ligand>
</feature>
<evidence type="ECO:0000313" key="5">
    <source>
        <dbReference type="EMBL" id="PZC72330.1"/>
    </source>
</evidence>
<dbReference type="EMBL" id="KZ150196">
    <property type="protein sequence ID" value="PZC72330.1"/>
    <property type="molecule type" value="Genomic_DNA"/>
</dbReference>
<organism evidence="5 6">
    <name type="scientific">Helicoverpa armigera</name>
    <name type="common">Cotton bollworm</name>
    <name type="synonym">Heliothis armigera</name>
    <dbReference type="NCBI Taxonomy" id="29058"/>
    <lineage>
        <taxon>Eukaryota</taxon>
        <taxon>Metazoa</taxon>
        <taxon>Ecdysozoa</taxon>
        <taxon>Arthropoda</taxon>
        <taxon>Hexapoda</taxon>
        <taxon>Insecta</taxon>
        <taxon>Pterygota</taxon>
        <taxon>Neoptera</taxon>
        <taxon>Endopterygota</taxon>
        <taxon>Lepidoptera</taxon>
        <taxon>Glossata</taxon>
        <taxon>Ditrysia</taxon>
        <taxon>Noctuoidea</taxon>
        <taxon>Noctuidae</taxon>
        <taxon>Heliothinae</taxon>
        <taxon>Helicoverpa</taxon>
    </lineage>
</organism>
<dbReference type="GO" id="GO:0000976">
    <property type="term" value="F:transcription cis-regulatory region binding"/>
    <property type="evidence" value="ECO:0007669"/>
    <property type="project" value="InterPro"/>
</dbReference>
<dbReference type="GO" id="GO:0045944">
    <property type="term" value="P:positive regulation of transcription by RNA polymerase II"/>
    <property type="evidence" value="ECO:0007669"/>
    <property type="project" value="InterPro"/>
</dbReference>
<dbReference type="InterPro" id="IPR055303">
    <property type="entry name" value="ATMIN"/>
</dbReference>
<keyword evidence="1" id="KW-0863">Zinc-finger</keyword>
<dbReference type="SUPFAM" id="SSF57716">
    <property type="entry name" value="Glucocorticoid receptor-like (DNA-binding domain)"/>
    <property type="match status" value="1"/>
</dbReference>
<evidence type="ECO:0000259" key="3">
    <source>
        <dbReference type="PROSITE" id="PS50157"/>
    </source>
</evidence>
<proteinExistence type="predicted"/>
<keyword evidence="2" id="KW-0479">Metal-binding</keyword>
<dbReference type="GO" id="GO:0005634">
    <property type="term" value="C:nucleus"/>
    <property type="evidence" value="ECO:0007669"/>
    <property type="project" value="InterPro"/>
</dbReference>
<keyword evidence="2" id="KW-0862">Zinc</keyword>
<evidence type="ECO:0000313" key="6">
    <source>
        <dbReference type="Proteomes" id="UP000249218"/>
    </source>
</evidence>
<feature type="binding site" evidence="2">
    <location>
        <position position="22"/>
    </location>
    <ligand>
        <name>Zn(2+)</name>
        <dbReference type="ChEBI" id="CHEBI:29105"/>
    </ligand>
</feature>
<keyword evidence="6" id="KW-1185">Reference proteome</keyword>
<dbReference type="PROSITE" id="PS51915">
    <property type="entry name" value="ZAD"/>
    <property type="match status" value="1"/>
</dbReference>
<sequence length="487" mass="55774">MSAPFTKLNAPISRLAVVCRGCLAESGEMKNMYEWGLYEDYFTITAIETSRRAGISELLCSTCEAAMMTCKQFREQCQLSDKILKTSLIAKSKKKVQKFRRNQVTCILHDQKLAVLITAPKTDSRINLPCPYHCKDCFFKKTDLQSHLKKMHCVSDSFEIELQYYCPEENCAYHITSDKNKWFSGRKFLNQHINKVHKTKTFHCNECNQCFATETEFVRHSKICNFVFICQICDTKYSTNEKLMVHLKRKHPNVHQLYKNEKAEKRKLERTKEAKRAKNLPSETEMATATLITTEIDPKSILENWKFNEKIPKNELTFCDSPKKSSATQIPEDIKNDVTLPSWQSNETKTDEISTQVAFEDLLSLKSQNSEDEIFFSEAVSLSDIQTQTFPVEFGLSRSNKETQSCKNSETQSPDLSIKETQTCSCHYDSPRPNFRLFDSLSSSPASINHTSTETQTGDSRLAIKSDVLLSSTETQTCFDELSSDSI</sequence>
<dbReference type="PANTHER" id="PTHR46664:SF1">
    <property type="entry name" value="ATM INTERACTOR"/>
    <property type="match status" value="1"/>
</dbReference>
<feature type="binding site" evidence="2">
    <location>
        <position position="19"/>
    </location>
    <ligand>
        <name>Zn(2+)</name>
        <dbReference type="ChEBI" id="CHEBI:29105"/>
    </ligand>
</feature>
<dbReference type="PROSITE" id="PS00028">
    <property type="entry name" value="ZINC_FINGER_C2H2_1"/>
    <property type="match status" value="2"/>
</dbReference>
<dbReference type="Gene3D" id="3.30.160.60">
    <property type="entry name" value="Classic Zinc Finger"/>
    <property type="match status" value="1"/>
</dbReference>